<dbReference type="InterPro" id="IPR008984">
    <property type="entry name" value="SMAD_FHA_dom_sf"/>
</dbReference>
<proteinExistence type="predicted"/>
<dbReference type="GO" id="GO:0071339">
    <property type="term" value="C:MLL1 complex"/>
    <property type="evidence" value="ECO:0007669"/>
    <property type="project" value="InterPro"/>
</dbReference>
<dbReference type="Gene3D" id="2.60.200.20">
    <property type="match status" value="1"/>
</dbReference>
<feature type="region of interest" description="Disordered" evidence="1">
    <location>
        <begin position="679"/>
        <end position="699"/>
    </location>
</feature>
<dbReference type="CDD" id="cd22687">
    <property type="entry name" value="FHA_MCRS1"/>
    <property type="match status" value="1"/>
</dbReference>
<dbReference type="GO" id="GO:0031011">
    <property type="term" value="C:Ino80 complex"/>
    <property type="evidence" value="ECO:0007669"/>
    <property type="project" value="InterPro"/>
</dbReference>
<dbReference type="RefSeq" id="XP_024389729.1">
    <property type="nucleotide sequence ID" value="XM_024533961.2"/>
</dbReference>
<evidence type="ECO:0000259" key="2">
    <source>
        <dbReference type="PROSITE" id="PS50006"/>
    </source>
</evidence>
<protein>
    <recommendedName>
        <fullName evidence="2">FHA domain-containing protein</fullName>
    </recommendedName>
</protein>
<dbReference type="OMA" id="QARPIND"/>
<evidence type="ECO:0000256" key="1">
    <source>
        <dbReference type="SAM" id="MobiDB-lite"/>
    </source>
</evidence>
<dbReference type="Gramene" id="Pp3c11_17150V3.3">
    <property type="protein sequence ID" value="Pp3c11_17150V3.3"/>
    <property type="gene ID" value="Pp3c11_17150"/>
</dbReference>
<accession>A0A2K1JV03</accession>
<reference evidence="3 5" key="2">
    <citation type="journal article" date="2018" name="Plant J.">
        <title>The Physcomitrella patens chromosome-scale assembly reveals moss genome structure and evolution.</title>
        <authorList>
            <person name="Lang D."/>
            <person name="Ullrich K.K."/>
            <person name="Murat F."/>
            <person name="Fuchs J."/>
            <person name="Jenkins J."/>
            <person name="Haas F.B."/>
            <person name="Piednoel M."/>
            <person name="Gundlach H."/>
            <person name="Van Bel M."/>
            <person name="Meyberg R."/>
            <person name="Vives C."/>
            <person name="Morata J."/>
            <person name="Symeonidi A."/>
            <person name="Hiss M."/>
            <person name="Muchero W."/>
            <person name="Kamisugi Y."/>
            <person name="Saleh O."/>
            <person name="Blanc G."/>
            <person name="Decker E.L."/>
            <person name="van Gessel N."/>
            <person name="Grimwood J."/>
            <person name="Hayes R.D."/>
            <person name="Graham S.W."/>
            <person name="Gunter L.E."/>
            <person name="McDaniel S.F."/>
            <person name="Hoernstein S.N.W."/>
            <person name="Larsson A."/>
            <person name="Li F.W."/>
            <person name="Perroud P.F."/>
            <person name="Phillips J."/>
            <person name="Ranjan P."/>
            <person name="Rokshar D.S."/>
            <person name="Rothfels C.J."/>
            <person name="Schneider L."/>
            <person name="Shu S."/>
            <person name="Stevenson D.W."/>
            <person name="Thummler F."/>
            <person name="Tillich M."/>
            <person name="Villarreal Aguilar J.C."/>
            <person name="Widiez T."/>
            <person name="Wong G.K."/>
            <person name="Wymore A."/>
            <person name="Zhang Y."/>
            <person name="Zimmer A.D."/>
            <person name="Quatrano R.S."/>
            <person name="Mayer K.F.X."/>
            <person name="Goodstein D."/>
            <person name="Casacuberta J.M."/>
            <person name="Vandepoele K."/>
            <person name="Reski R."/>
            <person name="Cuming A.C."/>
            <person name="Tuskan G.A."/>
            <person name="Maumus F."/>
            <person name="Salse J."/>
            <person name="Schmutz J."/>
            <person name="Rensing S.A."/>
        </authorList>
    </citation>
    <scope>NUCLEOTIDE SEQUENCE [LARGE SCALE GENOMIC DNA]</scope>
    <source>
        <strain evidence="4 5">cv. Gransden 2004</strain>
    </source>
</reference>
<dbReference type="Pfam" id="PF00498">
    <property type="entry name" value="FHA"/>
    <property type="match status" value="1"/>
</dbReference>
<dbReference type="GO" id="GO:0002151">
    <property type="term" value="F:G-quadruplex RNA binding"/>
    <property type="evidence" value="ECO:0007669"/>
    <property type="project" value="InterPro"/>
</dbReference>
<name>A0A2K1JV03_PHYPA</name>
<evidence type="ECO:0000313" key="4">
    <source>
        <dbReference type="EnsemblPlants" id="Pp3c11_17150V3.1"/>
    </source>
</evidence>
<feature type="region of interest" description="Disordered" evidence="1">
    <location>
        <begin position="59"/>
        <end position="94"/>
    </location>
</feature>
<dbReference type="EnsemblPlants" id="Pp3c11_17150V3.2">
    <property type="protein sequence ID" value="Pp3c11_17150V3.2"/>
    <property type="gene ID" value="Pp3c11_17150"/>
</dbReference>
<dbReference type="KEGG" id="ppp:112289041"/>
<dbReference type="RefSeq" id="XP_024389730.1">
    <property type="nucleotide sequence ID" value="XM_024533962.2"/>
</dbReference>
<dbReference type="Proteomes" id="UP000006727">
    <property type="component" value="Chromosome 11"/>
</dbReference>
<keyword evidence="5" id="KW-1185">Reference proteome</keyword>
<dbReference type="OrthoDB" id="10262769at2759"/>
<dbReference type="InterPro" id="IPR000253">
    <property type="entry name" value="FHA_dom"/>
</dbReference>
<dbReference type="FunCoup" id="A0A2K1JV03">
    <property type="interactions" value="3495"/>
</dbReference>
<dbReference type="PANTHER" id="PTHR13233">
    <property type="entry name" value="MICROSPHERULE PROTEIN 1"/>
    <property type="match status" value="1"/>
</dbReference>
<feature type="domain" description="FHA" evidence="2">
    <location>
        <begin position="1108"/>
        <end position="1164"/>
    </location>
</feature>
<dbReference type="SMART" id="SM00240">
    <property type="entry name" value="FHA"/>
    <property type="match status" value="1"/>
</dbReference>
<dbReference type="EnsemblPlants" id="Pp3c11_17150V3.3">
    <property type="protein sequence ID" value="Pp3c11_17150V3.3"/>
    <property type="gene ID" value="Pp3c11_17150"/>
</dbReference>
<gene>
    <name evidence="4" type="primary">LOC112289041</name>
    <name evidence="3" type="ORF">PHYPA_015130</name>
</gene>
<dbReference type="PANTHER" id="PTHR13233:SF0">
    <property type="entry name" value="MICROSPHERULE PROTEIN 1"/>
    <property type="match status" value="1"/>
</dbReference>
<dbReference type="Gramene" id="Pp3c11_17150V3.4">
    <property type="protein sequence ID" value="Pp3c11_17150V3.4"/>
    <property type="gene ID" value="Pp3c11_17150"/>
</dbReference>
<dbReference type="GO" id="GO:0044545">
    <property type="term" value="C:NSL complex"/>
    <property type="evidence" value="ECO:0000318"/>
    <property type="project" value="GO_Central"/>
</dbReference>
<dbReference type="InterPro" id="IPR025999">
    <property type="entry name" value="MCRS_N"/>
</dbReference>
<dbReference type="GO" id="GO:0045944">
    <property type="term" value="P:positive regulation of transcription by RNA polymerase II"/>
    <property type="evidence" value="ECO:0000318"/>
    <property type="project" value="GO_Central"/>
</dbReference>
<dbReference type="EnsemblPlants" id="Pp3c11_17150V3.4">
    <property type="protein sequence ID" value="Pp3c11_17150V3.4"/>
    <property type="gene ID" value="Pp3c11_17150"/>
</dbReference>
<dbReference type="GeneID" id="112289041"/>
<dbReference type="InterPro" id="IPR037912">
    <property type="entry name" value="MCRS1"/>
</dbReference>
<reference evidence="3 5" key="1">
    <citation type="journal article" date="2008" name="Science">
        <title>The Physcomitrella genome reveals evolutionary insights into the conquest of land by plants.</title>
        <authorList>
            <person name="Rensing S."/>
            <person name="Lang D."/>
            <person name="Zimmer A."/>
            <person name="Terry A."/>
            <person name="Salamov A."/>
            <person name="Shapiro H."/>
            <person name="Nishiyama T."/>
            <person name="Perroud P.-F."/>
            <person name="Lindquist E."/>
            <person name="Kamisugi Y."/>
            <person name="Tanahashi T."/>
            <person name="Sakakibara K."/>
            <person name="Fujita T."/>
            <person name="Oishi K."/>
            <person name="Shin-I T."/>
            <person name="Kuroki Y."/>
            <person name="Toyoda A."/>
            <person name="Suzuki Y."/>
            <person name="Hashimoto A."/>
            <person name="Yamaguchi K."/>
            <person name="Sugano A."/>
            <person name="Kohara Y."/>
            <person name="Fujiyama A."/>
            <person name="Anterola A."/>
            <person name="Aoki S."/>
            <person name="Ashton N."/>
            <person name="Barbazuk W.B."/>
            <person name="Barker E."/>
            <person name="Bennetzen J."/>
            <person name="Bezanilla M."/>
            <person name="Blankenship R."/>
            <person name="Cho S.H."/>
            <person name="Dutcher S."/>
            <person name="Estelle M."/>
            <person name="Fawcett J.A."/>
            <person name="Gundlach H."/>
            <person name="Hanada K."/>
            <person name="Heyl A."/>
            <person name="Hicks K.A."/>
            <person name="Hugh J."/>
            <person name="Lohr M."/>
            <person name="Mayer K."/>
            <person name="Melkozernov A."/>
            <person name="Murata T."/>
            <person name="Nelson D."/>
            <person name="Pils B."/>
            <person name="Prigge M."/>
            <person name="Reiss B."/>
            <person name="Renner T."/>
            <person name="Rombauts S."/>
            <person name="Rushton P."/>
            <person name="Sanderfoot A."/>
            <person name="Schween G."/>
            <person name="Shiu S.-H."/>
            <person name="Stueber K."/>
            <person name="Theodoulou F.L."/>
            <person name="Tu H."/>
            <person name="Van de Peer Y."/>
            <person name="Verrier P.J."/>
            <person name="Waters E."/>
            <person name="Wood A."/>
            <person name="Yang L."/>
            <person name="Cove D."/>
            <person name="Cuming A."/>
            <person name="Hasebe M."/>
            <person name="Lucas S."/>
            <person name="Mishler D.B."/>
            <person name="Reski R."/>
            <person name="Grigoriev I."/>
            <person name="Quatrano R.S."/>
            <person name="Boore J.L."/>
        </authorList>
    </citation>
    <scope>NUCLEOTIDE SEQUENCE [LARGE SCALE GENOMIC DNA]</scope>
    <source>
        <strain evidence="4 5">cv. Gransden 2004</strain>
    </source>
</reference>
<dbReference type="PaxDb" id="3218-PP1S80_129V6.1"/>
<dbReference type="EMBL" id="ABEU02000011">
    <property type="protein sequence ID" value="PNR45359.1"/>
    <property type="molecule type" value="Genomic_DNA"/>
</dbReference>
<evidence type="ECO:0000313" key="3">
    <source>
        <dbReference type="EMBL" id="PNR45359.1"/>
    </source>
</evidence>
<sequence>MEMAEHDAEVGDGFFDSEDDDAPVDMAVVYEAMKRVPLPDFDYADRAAAGPAAVADITEVSQSSEPTTGKDFIPAGSGFEDAGQGNKRGASRARSLKRVKLAGTGTATDEKTYLITPVKGGGNRIATAAKVAAKVAPNVVTGGVVAEAGPRPDFSLWTVEDDLLLENAMEAGAAVEALAKGAMRFSHRFTVRELRERWRALLYDPELSAEASARMVEAEAALSDLPPKVGAPHDRHAKHLEQNRKANSIRFLYYKRKRPLVEGKLVSATESQTPDEGTFREVREKHEDGREKSVVAPLSTMTLGNVDPGLLEGLLSPKGGSTDFDCTFTQMVSLLAAGGVGAVIGALPGNQSLENLEDPKRRQEVKCQEPIVGSITTAPKREDVTADQLQSQIPIVPGGNNELNSWAHVSVKEVVLKIPPVQSDIEKQVKEGEGTEAKEGKGIESKEGESIQVKEVVGIQEKEGLGVQEKEDVGIQAKEGVGIQEKEGVGIQEKEGVGIQAKEGVGIQAKEGVGIQAKEGVGIQAKEGAGIQAKKIVGIQVKEGECQSASANDGCKEAVHPVENLEWNAMDTDSLLGCQTPIQATTASTVTKEISDSSPNVLMSCNLSDTVHAEVGGNLTKPKTEDLFCTMNLGIDASVVPTKQLVDASSVKVEQAAETVEVGCIPGVEISQPHLAIQESHQEASNPRDETAHDFSGSHLRWKHGDSINDIEQDQVQYLESYQNQEQDSESDQDFDSEQHFPYIEGEYDGEYHDNEGLEVHAGDELLYASDSGEAILHHDLSMSTDYAQARPINDTMIDPIFGPIVCTLSTEDTEIPNLDDVLPPPQTSFIYNSDGELRDGYLLDCTSLDDEAEVPSSPSEFHVYEAWESSDTLKNRVHASRYEDDNVWDLEMGAGKQERTFSQSCGQNVMAGNLNPNAYFTRPMKDECPSLSDVDGENQLIQFPALQLHDADIQRASSDTAGTLSSTGQHAEGQPIRAEGNGEFYHGDIDPFTGQEVLARVDPETGVLKSDEEASALEIAEEELESEAYTRFSDVETMIMNMDLDPGVDDEFSALEESRRMYRRQRRMLVRLEQNFSSAMQRSLTKRKALAILYGRHLLYYMTKPEVLMGRMTQDNIVDIDLGKEGRANKVSRQQASLKLKEDGFFYLRNLGRRTLTVNNIPVDSDQRAMLGSNCLIEVGGMCFIFEINKRLVKQHVARMHRSS</sequence>
<reference evidence="4" key="3">
    <citation type="submission" date="2020-12" db="UniProtKB">
        <authorList>
            <consortium name="EnsemblPlants"/>
        </authorList>
    </citation>
    <scope>IDENTIFICATION</scope>
</reference>
<dbReference type="PROSITE" id="PS50006">
    <property type="entry name" value="FHA_DOMAIN"/>
    <property type="match status" value="1"/>
</dbReference>
<dbReference type="AlphaFoldDB" id="A0A2K1JV03"/>
<dbReference type="Gramene" id="Pp3c11_17150V3.2">
    <property type="protein sequence ID" value="Pp3c11_17150V3.2"/>
    <property type="gene ID" value="Pp3c11_17150"/>
</dbReference>
<dbReference type="Pfam" id="PF13325">
    <property type="entry name" value="MCRS_N"/>
    <property type="match status" value="1"/>
</dbReference>
<dbReference type="EnsemblPlants" id="Pp3c11_17150V3.1">
    <property type="protein sequence ID" value="Pp3c11_17150V3.1"/>
    <property type="gene ID" value="Pp3c11_17150"/>
</dbReference>
<dbReference type="Gramene" id="Pp3c11_17150V3.1">
    <property type="protein sequence ID" value="Pp3c11_17150V3.1"/>
    <property type="gene ID" value="Pp3c11_17150"/>
</dbReference>
<dbReference type="STRING" id="3218.A0A2K1JV03"/>
<feature type="compositionally biased region" description="Basic and acidic residues" evidence="1">
    <location>
        <begin position="680"/>
        <end position="693"/>
    </location>
</feature>
<dbReference type="SUPFAM" id="SSF49879">
    <property type="entry name" value="SMAD/FHA domain"/>
    <property type="match status" value="1"/>
</dbReference>
<organism evidence="3">
    <name type="scientific">Physcomitrium patens</name>
    <name type="common">Spreading-leaved earth moss</name>
    <name type="synonym">Physcomitrella patens</name>
    <dbReference type="NCBI Taxonomy" id="3218"/>
    <lineage>
        <taxon>Eukaryota</taxon>
        <taxon>Viridiplantae</taxon>
        <taxon>Streptophyta</taxon>
        <taxon>Embryophyta</taxon>
        <taxon>Bryophyta</taxon>
        <taxon>Bryophytina</taxon>
        <taxon>Bryopsida</taxon>
        <taxon>Funariidae</taxon>
        <taxon>Funariales</taxon>
        <taxon>Funariaceae</taxon>
        <taxon>Physcomitrium</taxon>
    </lineage>
</organism>
<evidence type="ECO:0000313" key="5">
    <source>
        <dbReference type="Proteomes" id="UP000006727"/>
    </source>
</evidence>